<dbReference type="InterPro" id="IPR029062">
    <property type="entry name" value="Class_I_gatase-like"/>
</dbReference>
<dbReference type="PANTHER" id="PTHR40469">
    <property type="entry name" value="SECRETED GLYCOSYL HYDROLASE"/>
    <property type="match status" value="1"/>
</dbReference>
<dbReference type="InterPro" id="IPR029010">
    <property type="entry name" value="ThuA-like"/>
</dbReference>
<dbReference type="SUPFAM" id="SSF52317">
    <property type="entry name" value="Class I glutamine amidotransferase-like"/>
    <property type="match status" value="1"/>
</dbReference>
<organism evidence="2 3">
    <name type="scientific">Mucilaginibacter mallensis</name>
    <dbReference type="NCBI Taxonomy" id="652787"/>
    <lineage>
        <taxon>Bacteria</taxon>
        <taxon>Pseudomonadati</taxon>
        <taxon>Bacteroidota</taxon>
        <taxon>Sphingobacteriia</taxon>
        <taxon>Sphingobacteriales</taxon>
        <taxon>Sphingobacteriaceae</taxon>
        <taxon>Mucilaginibacter</taxon>
    </lineage>
</organism>
<evidence type="ECO:0000313" key="2">
    <source>
        <dbReference type="EMBL" id="SDT00586.1"/>
    </source>
</evidence>
<dbReference type="Pfam" id="PF06283">
    <property type="entry name" value="ThuA"/>
    <property type="match status" value="1"/>
</dbReference>
<evidence type="ECO:0000259" key="1">
    <source>
        <dbReference type="Pfam" id="PF06283"/>
    </source>
</evidence>
<feature type="domain" description="ThuA-like" evidence="1">
    <location>
        <begin position="31"/>
        <end position="250"/>
    </location>
</feature>
<dbReference type="Gene3D" id="3.40.50.880">
    <property type="match status" value="1"/>
</dbReference>
<dbReference type="Proteomes" id="UP000199679">
    <property type="component" value="Chromosome I"/>
</dbReference>
<name>A0A1H1WW49_MUCMA</name>
<dbReference type="STRING" id="652787.SAMN05216490_2280"/>
<reference evidence="2 3" key="1">
    <citation type="submission" date="2016-10" db="EMBL/GenBank/DDBJ databases">
        <authorList>
            <person name="de Groot N.N."/>
        </authorList>
    </citation>
    <scope>NUCLEOTIDE SEQUENCE [LARGE SCALE GENOMIC DNA]</scope>
    <source>
        <strain evidence="2 3">MP1X4</strain>
    </source>
</reference>
<proteinExistence type="predicted"/>
<accession>A0A1H1WW49</accession>
<sequence length="253" mass="28888">MINNPLKKSVVLILVCFWAMGLQVYAQQRFKVLVVASRASDHLKMIAAAKPFFEELGKKSGFDVDFTDDTSKINDANLANYQVFVMLQLAPFDMSYRQQAALQKFASQGKGWVGIHAAGLTGQEFLAKNTVYWQWFEGFMGGVIYSPHPAFQKATVIVEDRKHPATMHLPAKFEISDEWYEWDKSPRPNVRVLASVDESTYKQNKPMGDHPVIWTNENFRRMIYISIGHSPDDFTNQNYVTLMHDAIIWAASK</sequence>
<dbReference type="AlphaFoldDB" id="A0A1H1WW49"/>
<dbReference type="RefSeq" id="WP_091372498.1">
    <property type="nucleotide sequence ID" value="NZ_LT629740.1"/>
</dbReference>
<dbReference type="OrthoDB" id="9816308at2"/>
<gene>
    <name evidence="2" type="ORF">SAMN05216490_2280</name>
</gene>
<dbReference type="EMBL" id="LT629740">
    <property type="protein sequence ID" value="SDT00586.1"/>
    <property type="molecule type" value="Genomic_DNA"/>
</dbReference>
<keyword evidence="3" id="KW-1185">Reference proteome</keyword>
<evidence type="ECO:0000313" key="3">
    <source>
        <dbReference type="Proteomes" id="UP000199679"/>
    </source>
</evidence>
<dbReference type="PANTHER" id="PTHR40469:SF2">
    <property type="entry name" value="GALACTOSE-BINDING DOMAIN-LIKE SUPERFAMILY PROTEIN"/>
    <property type="match status" value="1"/>
</dbReference>
<protein>
    <recommendedName>
        <fullName evidence="1">ThuA-like domain-containing protein</fullName>
    </recommendedName>
</protein>